<feature type="coiled-coil region" evidence="1">
    <location>
        <begin position="152"/>
        <end position="179"/>
    </location>
</feature>
<feature type="transmembrane region" description="Helical" evidence="3">
    <location>
        <begin position="239"/>
        <end position="262"/>
    </location>
</feature>
<keyword evidence="3" id="KW-0472">Membrane</keyword>
<dbReference type="AlphaFoldDB" id="A0A448WWU6"/>
<dbReference type="Proteomes" id="UP000784294">
    <property type="component" value="Unassembled WGS sequence"/>
</dbReference>
<proteinExistence type="predicted"/>
<keyword evidence="3" id="KW-0812">Transmembrane</keyword>
<keyword evidence="1" id="KW-0175">Coiled coil</keyword>
<reference evidence="4" key="1">
    <citation type="submission" date="2018-11" db="EMBL/GenBank/DDBJ databases">
        <authorList>
            <consortium name="Pathogen Informatics"/>
        </authorList>
    </citation>
    <scope>NUCLEOTIDE SEQUENCE</scope>
</reference>
<evidence type="ECO:0000313" key="4">
    <source>
        <dbReference type="EMBL" id="VEL22132.1"/>
    </source>
</evidence>
<dbReference type="EMBL" id="CAAALY010054825">
    <property type="protein sequence ID" value="VEL22132.1"/>
    <property type="molecule type" value="Genomic_DNA"/>
</dbReference>
<organism evidence="4 5">
    <name type="scientific">Protopolystoma xenopodis</name>
    <dbReference type="NCBI Taxonomy" id="117903"/>
    <lineage>
        <taxon>Eukaryota</taxon>
        <taxon>Metazoa</taxon>
        <taxon>Spiralia</taxon>
        <taxon>Lophotrochozoa</taxon>
        <taxon>Platyhelminthes</taxon>
        <taxon>Monogenea</taxon>
        <taxon>Polyopisthocotylea</taxon>
        <taxon>Polystomatidea</taxon>
        <taxon>Polystomatidae</taxon>
        <taxon>Protopolystoma</taxon>
    </lineage>
</organism>
<evidence type="ECO:0000256" key="3">
    <source>
        <dbReference type="SAM" id="Phobius"/>
    </source>
</evidence>
<gene>
    <name evidence="4" type="ORF">PXEA_LOCUS15572</name>
</gene>
<accession>A0A448WWU6</accession>
<name>A0A448WWU6_9PLAT</name>
<sequence length="263" mass="30566">MNVPVKPIDSWSSRRLPRKQRQHECSSKANRQLVKRTQIPRKQRQHESSSKANRQLVKRNSPLLGNSVSMNLPVKPIDSWSRGIRRLLNSVSMNLPVKPIDSWSRGIRRRLLVEPTFESLYPTFHSKWDFPLIILGKYRRATLLIDTGGRRVEELISQLNDAQGDLADQRDAIKNLVIERDNLRISVSKLEFLAAQQRLREIPLREENARLEARITELQLEFSIMASQIKKLVSHFPEIFSSFTLIFICIKLCFCFPGYSLYS</sequence>
<evidence type="ECO:0000256" key="2">
    <source>
        <dbReference type="SAM" id="MobiDB-lite"/>
    </source>
</evidence>
<protein>
    <submittedName>
        <fullName evidence="4">Uncharacterized protein</fullName>
    </submittedName>
</protein>
<feature type="region of interest" description="Disordered" evidence="2">
    <location>
        <begin position="1"/>
        <end position="60"/>
    </location>
</feature>
<evidence type="ECO:0000256" key="1">
    <source>
        <dbReference type="SAM" id="Coils"/>
    </source>
</evidence>
<keyword evidence="3" id="KW-1133">Transmembrane helix</keyword>
<keyword evidence="5" id="KW-1185">Reference proteome</keyword>
<evidence type="ECO:0000313" key="5">
    <source>
        <dbReference type="Proteomes" id="UP000784294"/>
    </source>
</evidence>
<comment type="caution">
    <text evidence="4">The sequence shown here is derived from an EMBL/GenBank/DDBJ whole genome shotgun (WGS) entry which is preliminary data.</text>
</comment>